<accession>A0A1W6AJR9</accession>
<dbReference type="Proteomes" id="UP000192932">
    <property type="component" value="Plasmid unnamed7"/>
</dbReference>
<proteinExistence type="predicted"/>
<gene>
    <name evidence="1" type="ORF">B7492_34085</name>
</gene>
<protein>
    <submittedName>
        <fullName evidence="1">Minor capsid protein</fullName>
    </submittedName>
</protein>
<name>A0A1W6AJR9_BACMY</name>
<dbReference type="AlphaFoldDB" id="A0A1W6AJR9"/>
<dbReference type="InterPro" id="IPR019612">
    <property type="entry name" value="Minor_capsid_put"/>
</dbReference>
<sequence>MAKPIRRSLLIHIVEYLEYKGEDDSWGGSDNYEPAVTIERVRVEPKKTFVSNGNGDSTVMQTLLFHDAVHSTPITFKEKSKVIFNEKEMTVSKVNDFYDRSSLHHVEVLLV</sequence>
<keyword evidence="1" id="KW-0614">Plasmid</keyword>
<dbReference type="Pfam" id="PF10665">
    <property type="entry name" value="Minor_capsid_1"/>
    <property type="match status" value="1"/>
</dbReference>
<evidence type="ECO:0000313" key="2">
    <source>
        <dbReference type="Proteomes" id="UP000192932"/>
    </source>
</evidence>
<dbReference type="EMBL" id="CP020750">
    <property type="protein sequence ID" value="ARJ26062.1"/>
    <property type="molecule type" value="Genomic_DNA"/>
</dbReference>
<geneLocation type="plasmid" evidence="1 2">
    <name>unnamed7</name>
</geneLocation>
<reference evidence="1 2" key="1">
    <citation type="submission" date="2017-04" db="EMBL/GenBank/DDBJ databases">
        <title>The Characteristic of a Fine Plant Growth-Promoting Rhizobacteria Bacillus mycoides Gnyt1 and its Whole Genome Sequencing Analysis.</title>
        <authorList>
            <person name="Li J.H."/>
            <person name="Yao T."/>
        </authorList>
    </citation>
    <scope>NUCLEOTIDE SEQUENCE [LARGE SCALE GENOMIC DNA]</scope>
    <source>
        <strain evidence="1 2">Gnyt1</strain>
        <plasmid evidence="2">Plasmid unnamed7</plasmid>
    </source>
</reference>
<organism evidence="1 2">
    <name type="scientific">Bacillus mycoides</name>
    <dbReference type="NCBI Taxonomy" id="1405"/>
    <lineage>
        <taxon>Bacteria</taxon>
        <taxon>Bacillati</taxon>
        <taxon>Bacillota</taxon>
        <taxon>Bacilli</taxon>
        <taxon>Bacillales</taxon>
        <taxon>Bacillaceae</taxon>
        <taxon>Bacillus</taxon>
        <taxon>Bacillus cereus group</taxon>
    </lineage>
</organism>
<evidence type="ECO:0000313" key="1">
    <source>
        <dbReference type="EMBL" id="ARJ26062.1"/>
    </source>
</evidence>
<dbReference type="RefSeq" id="WP_085313730.1">
    <property type="nucleotide sequence ID" value="NZ_CP020750.1"/>
</dbReference>